<dbReference type="PANTHER" id="PTHR11851">
    <property type="entry name" value="METALLOPROTEASE"/>
    <property type="match status" value="1"/>
</dbReference>
<feature type="coiled-coil region" evidence="3">
    <location>
        <begin position="156"/>
        <end position="195"/>
    </location>
</feature>
<dbReference type="InterPro" id="IPR011249">
    <property type="entry name" value="Metalloenz_LuxS/M16"/>
</dbReference>
<dbReference type="SUPFAM" id="SSF63411">
    <property type="entry name" value="LuxS/MPP-like metallohydrolase"/>
    <property type="match status" value="2"/>
</dbReference>
<dbReference type="RefSeq" id="WP_190405732.1">
    <property type="nucleotide sequence ID" value="NZ_JACJRF010000004.1"/>
</dbReference>
<keyword evidence="4" id="KW-1133">Transmembrane helix</keyword>
<dbReference type="Pfam" id="PF00675">
    <property type="entry name" value="Peptidase_M16"/>
    <property type="match status" value="2"/>
</dbReference>
<dbReference type="PROSITE" id="PS00143">
    <property type="entry name" value="INSULINASE"/>
    <property type="match status" value="1"/>
</dbReference>
<evidence type="ECO:0000256" key="3">
    <source>
        <dbReference type="SAM" id="Coils"/>
    </source>
</evidence>
<evidence type="ECO:0000259" key="5">
    <source>
        <dbReference type="Pfam" id="PF00675"/>
    </source>
</evidence>
<keyword evidence="4" id="KW-0472">Membrane</keyword>
<dbReference type="Pfam" id="PF05193">
    <property type="entry name" value="Peptidase_M16_C"/>
    <property type="match status" value="1"/>
</dbReference>
<evidence type="ECO:0000256" key="4">
    <source>
        <dbReference type="SAM" id="Phobius"/>
    </source>
</evidence>
<dbReference type="InterPro" id="IPR050361">
    <property type="entry name" value="MPP/UQCRC_Complex"/>
</dbReference>
<proteinExistence type="inferred from homology"/>
<dbReference type="InterPro" id="IPR011765">
    <property type="entry name" value="Pept_M16_N"/>
</dbReference>
<dbReference type="EMBL" id="JACJRF010000004">
    <property type="protein sequence ID" value="MBD2343254.1"/>
    <property type="molecule type" value="Genomic_DNA"/>
</dbReference>
<evidence type="ECO:0000256" key="2">
    <source>
        <dbReference type="RuleBase" id="RU004447"/>
    </source>
</evidence>
<reference evidence="7 8" key="1">
    <citation type="journal article" date="2020" name="ISME J.">
        <title>Comparative genomics reveals insights into cyanobacterial evolution and habitat adaptation.</title>
        <authorList>
            <person name="Chen M.Y."/>
            <person name="Teng W.K."/>
            <person name="Zhao L."/>
            <person name="Hu C.X."/>
            <person name="Zhou Y.K."/>
            <person name="Han B.P."/>
            <person name="Song L.R."/>
            <person name="Shu W.S."/>
        </authorList>
    </citation>
    <scope>NUCLEOTIDE SEQUENCE [LARGE SCALE GENOMIC DNA]</scope>
    <source>
        <strain evidence="7 8">FACHB-260</strain>
    </source>
</reference>
<feature type="domain" description="Peptidase M16 N-terminal" evidence="5">
    <location>
        <begin position="97"/>
        <end position="143"/>
    </location>
</feature>
<organism evidence="7 8">
    <name type="scientific">Anabaena subtropica FACHB-260</name>
    <dbReference type="NCBI Taxonomy" id="2692884"/>
    <lineage>
        <taxon>Bacteria</taxon>
        <taxon>Bacillati</taxon>
        <taxon>Cyanobacteriota</taxon>
        <taxon>Cyanophyceae</taxon>
        <taxon>Nostocales</taxon>
        <taxon>Nostocaceae</taxon>
        <taxon>Anabaena</taxon>
    </lineage>
</organism>
<keyword evidence="4" id="KW-0812">Transmembrane</keyword>
<gene>
    <name evidence="7" type="ORF">H6G18_03720</name>
</gene>
<dbReference type="InterPro" id="IPR007863">
    <property type="entry name" value="Peptidase_M16_C"/>
</dbReference>
<name>A0ABR8CJU9_9NOST</name>
<evidence type="ECO:0000256" key="1">
    <source>
        <dbReference type="ARBA" id="ARBA00007261"/>
    </source>
</evidence>
<accession>A0ABR8CJU9</accession>
<dbReference type="Proteomes" id="UP000607281">
    <property type="component" value="Unassembled WGS sequence"/>
</dbReference>
<evidence type="ECO:0000313" key="7">
    <source>
        <dbReference type="EMBL" id="MBD2343254.1"/>
    </source>
</evidence>
<feature type="transmembrane region" description="Helical" evidence="4">
    <location>
        <begin position="26"/>
        <end position="46"/>
    </location>
</feature>
<dbReference type="Gene3D" id="3.30.830.10">
    <property type="entry name" value="Metalloenzyme, LuxS/M16 peptidase-like"/>
    <property type="match status" value="2"/>
</dbReference>
<evidence type="ECO:0000259" key="6">
    <source>
        <dbReference type="Pfam" id="PF05193"/>
    </source>
</evidence>
<keyword evidence="8" id="KW-1185">Reference proteome</keyword>
<sequence>MLLSKLKRLIPSSGCAIAVSIRLRRLFAILMMLTILSWGLIPQITIAQPHTASPLQQLLPRSKSQTAPAPTSIQPYLDRAIKEVTEFRLDNGLKFIVLERHQAPVVSFVTYADVGAVDEPDGKTGMAHVLEHMAFKGTTRIGTKDYQAEKPLLDRLEQLDAQIKAAEADSQENEVARLQAEFEQVKLQAGQLVKQNEFVQIARQAGATDLNAATTTDATRYFYSLPANKLELWMSLESERFLEPEFRREFYKEKDAVLEERLQYQNSPTDVMQEKFFDTAFKVHPYRRPIDGYEEDIRNLTPKDIQKFFETHYIPSNLTIAIVGDVNPTEVKKLAQIYFGRYQSKPQPISQIPPEPPQTKMREVTLQLPSQPFYFEGYHRPAVTHPDDVVYNIIGYLLWVGPTSRLYKSLVEQQQLALGVSGGTSVPGNKYPNLIVFSAPTASGHTVDELATALQKEIDKLKTEPVSATELQRVKTQIKAGLLNNLNSNMGMAGLLSEYEVKTGSWQNLFKYLDEIAVVTPADIQRVAKATFTPENRTIGKLLSQEE</sequence>
<protein>
    <submittedName>
        <fullName evidence="7">Insulinase family protein</fullName>
    </submittedName>
</protein>
<evidence type="ECO:0000313" key="8">
    <source>
        <dbReference type="Proteomes" id="UP000607281"/>
    </source>
</evidence>
<feature type="domain" description="Peptidase M16 N-terminal" evidence="5">
    <location>
        <begin position="193"/>
        <end position="290"/>
    </location>
</feature>
<dbReference type="PANTHER" id="PTHR11851:SF49">
    <property type="entry name" value="MITOCHONDRIAL-PROCESSING PEPTIDASE SUBUNIT ALPHA"/>
    <property type="match status" value="1"/>
</dbReference>
<feature type="domain" description="Peptidase M16 C-terminal" evidence="6">
    <location>
        <begin position="299"/>
        <end position="477"/>
    </location>
</feature>
<keyword evidence="3" id="KW-0175">Coiled coil</keyword>
<comment type="caution">
    <text evidence="7">The sequence shown here is derived from an EMBL/GenBank/DDBJ whole genome shotgun (WGS) entry which is preliminary data.</text>
</comment>
<dbReference type="InterPro" id="IPR001431">
    <property type="entry name" value="Pept_M16_Zn_BS"/>
</dbReference>
<comment type="similarity">
    <text evidence="1 2">Belongs to the peptidase M16 family.</text>
</comment>